<keyword evidence="2" id="KW-1185">Reference proteome</keyword>
<organism evidence="1 2">
    <name type="scientific">Tanacetum coccineum</name>
    <dbReference type="NCBI Taxonomy" id="301880"/>
    <lineage>
        <taxon>Eukaryota</taxon>
        <taxon>Viridiplantae</taxon>
        <taxon>Streptophyta</taxon>
        <taxon>Embryophyta</taxon>
        <taxon>Tracheophyta</taxon>
        <taxon>Spermatophyta</taxon>
        <taxon>Magnoliopsida</taxon>
        <taxon>eudicotyledons</taxon>
        <taxon>Gunneridae</taxon>
        <taxon>Pentapetalae</taxon>
        <taxon>asterids</taxon>
        <taxon>campanulids</taxon>
        <taxon>Asterales</taxon>
        <taxon>Asteraceae</taxon>
        <taxon>Asteroideae</taxon>
        <taxon>Anthemideae</taxon>
        <taxon>Anthemidinae</taxon>
        <taxon>Tanacetum</taxon>
    </lineage>
</organism>
<accession>A0ABQ4WN26</accession>
<dbReference type="EMBL" id="BQNB010008784">
    <property type="protein sequence ID" value="GJS54252.1"/>
    <property type="molecule type" value="Genomic_DNA"/>
</dbReference>
<name>A0ABQ4WN26_9ASTR</name>
<gene>
    <name evidence="1" type="ORF">Tco_0627614</name>
</gene>
<protein>
    <submittedName>
        <fullName evidence="1">Uncharacterized protein</fullName>
    </submittedName>
</protein>
<reference evidence="1" key="1">
    <citation type="journal article" date="2022" name="Int. J. Mol. Sci.">
        <title>Draft Genome of Tanacetum Coccineum: Genomic Comparison of Closely Related Tanacetum-Family Plants.</title>
        <authorList>
            <person name="Yamashiro T."/>
            <person name="Shiraishi A."/>
            <person name="Nakayama K."/>
            <person name="Satake H."/>
        </authorList>
    </citation>
    <scope>NUCLEOTIDE SEQUENCE</scope>
</reference>
<evidence type="ECO:0000313" key="2">
    <source>
        <dbReference type="Proteomes" id="UP001151760"/>
    </source>
</evidence>
<dbReference type="Proteomes" id="UP001151760">
    <property type="component" value="Unassembled WGS sequence"/>
</dbReference>
<sequence>MPRGTTQVVTRGASNHCMQRWQVLGTRYEVAVHVSTRYCSGGGWTNQRVTRGTGVCQSEVLFGEVSSSHTTKTKASQRIATLAIRVIPKKDPTALNHSPMIEGIQGIRLEEAWEALKGLEASPRGYK</sequence>
<proteinExistence type="predicted"/>
<reference evidence="1" key="2">
    <citation type="submission" date="2022-01" db="EMBL/GenBank/DDBJ databases">
        <authorList>
            <person name="Yamashiro T."/>
            <person name="Shiraishi A."/>
            <person name="Satake H."/>
            <person name="Nakayama K."/>
        </authorList>
    </citation>
    <scope>NUCLEOTIDE SEQUENCE</scope>
</reference>
<comment type="caution">
    <text evidence="1">The sequence shown here is derived from an EMBL/GenBank/DDBJ whole genome shotgun (WGS) entry which is preliminary data.</text>
</comment>
<evidence type="ECO:0000313" key="1">
    <source>
        <dbReference type="EMBL" id="GJS54252.1"/>
    </source>
</evidence>